<dbReference type="Gene3D" id="2.40.50.40">
    <property type="match status" value="1"/>
</dbReference>
<dbReference type="CDD" id="cd00024">
    <property type="entry name" value="CD_CSD"/>
    <property type="match status" value="1"/>
</dbReference>
<feature type="domain" description="Chromo" evidence="4">
    <location>
        <begin position="40"/>
        <end position="104"/>
    </location>
</feature>
<dbReference type="PROSITE" id="PS00598">
    <property type="entry name" value="CHROMO_1"/>
    <property type="match status" value="1"/>
</dbReference>
<accession>A0AAV2YPI6</accession>
<evidence type="ECO:0000256" key="1">
    <source>
        <dbReference type="ARBA" id="ARBA00004123"/>
    </source>
</evidence>
<name>A0AAV2YPI6_9STRA</name>
<dbReference type="SMART" id="SM00298">
    <property type="entry name" value="CHROMO"/>
    <property type="match status" value="1"/>
</dbReference>
<evidence type="ECO:0000313" key="5">
    <source>
        <dbReference type="EMBL" id="DAZ94529.1"/>
    </source>
</evidence>
<feature type="compositionally biased region" description="Polar residues" evidence="3">
    <location>
        <begin position="158"/>
        <end position="176"/>
    </location>
</feature>
<dbReference type="InterPro" id="IPR016197">
    <property type="entry name" value="Chromo-like_dom_sf"/>
</dbReference>
<evidence type="ECO:0000256" key="2">
    <source>
        <dbReference type="ARBA" id="ARBA00023242"/>
    </source>
</evidence>
<evidence type="ECO:0000259" key="4">
    <source>
        <dbReference type="PROSITE" id="PS50013"/>
    </source>
</evidence>
<dbReference type="PROSITE" id="PS50013">
    <property type="entry name" value="CHROMO_2"/>
    <property type="match status" value="1"/>
</dbReference>
<dbReference type="InterPro" id="IPR023780">
    <property type="entry name" value="Chromo_domain"/>
</dbReference>
<keyword evidence="2" id="KW-0539">Nucleus</keyword>
<evidence type="ECO:0000313" key="6">
    <source>
        <dbReference type="Proteomes" id="UP001146120"/>
    </source>
</evidence>
<gene>
    <name evidence="5" type="ORF">N0F65_001545</name>
</gene>
<proteinExistence type="predicted"/>
<feature type="region of interest" description="Disordered" evidence="3">
    <location>
        <begin position="154"/>
        <end position="176"/>
    </location>
</feature>
<dbReference type="AlphaFoldDB" id="A0AAV2YPI6"/>
<dbReference type="InterPro" id="IPR023779">
    <property type="entry name" value="Chromodomain_CS"/>
</dbReference>
<dbReference type="GO" id="GO:0005634">
    <property type="term" value="C:nucleus"/>
    <property type="evidence" value="ECO:0007669"/>
    <property type="project" value="UniProtKB-SubCell"/>
</dbReference>
<dbReference type="EMBL" id="DAKRPA010000246">
    <property type="protein sequence ID" value="DAZ94529.1"/>
    <property type="molecule type" value="Genomic_DNA"/>
</dbReference>
<reference evidence="5" key="2">
    <citation type="journal article" date="2023" name="Microbiol Resour">
        <title>Decontamination and Annotation of the Draft Genome Sequence of the Oomycete Lagenidium giganteum ARSEF 373.</title>
        <authorList>
            <person name="Morgan W.R."/>
            <person name="Tartar A."/>
        </authorList>
    </citation>
    <scope>NUCLEOTIDE SEQUENCE</scope>
    <source>
        <strain evidence="5">ARSEF 373</strain>
    </source>
</reference>
<evidence type="ECO:0000256" key="3">
    <source>
        <dbReference type="SAM" id="MobiDB-lite"/>
    </source>
</evidence>
<keyword evidence="6" id="KW-1185">Reference proteome</keyword>
<comment type="subcellular location">
    <subcellularLocation>
        <location evidence="1">Nucleus</location>
    </subcellularLocation>
</comment>
<sequence length="176" mass="19943">MDPVRPTIRVPNLPQDAQIDFDAALLSIDSFQPPEIEGEFEVEEIIAMQWTRAGRSGRKVREYRVKWLGYDSTHNSWVSEDDLHCPQFLHEFDSRRRSSLRLQTTKAVGRASLAATRISCHSAAITTWGGGSMSGCACGDEYVRVFLGLQRPKRTGGETASNRRNSHFHWSNQLQH</sequence>
<dbReference type="SUPFAM" id="SSF54160">
    <property type="entry name" value="Chromo domain-like"/>
    <property type="match status" value="1"/>
</dbReference>
<reference evidence="5" key="1">
    <citation type="submission" date="2022-11" db="EMBL/GenBank/DDBJ databases">
        <authorList>
            <person name="Morgan W.R."/>
            <person name="Tartar A."/>
        </authorList>
    </citation>
    <scope>NUCLEOTIDE SEQUENCE</scope>
    <source>
        <strain evidence="5">ARSEF 373</strain>
    </source>
</reference>
<dbReference type="Pfam" id="PF00385">
    <property type="entry name" value="Chromo"/>
    <property type="match status" value="1"/>
</dbReference>
<comment type="caution">
    <text evidence="5">The sequence shown here is derived from an EMBL/GenBank/DDBJ whole genome shotgun (WGS) entry which is preliminary data.</text>
</comment>
<protein>
    <recommendedName>
        <fullName evidence="4">Chromo domain-containing protein</fullName>
    </recommendedName>
</protein>
<organism evidence="5 6">
    <name type="scientific">Lagenidium giganteum</name>
    <dbReference type="NCBI Taxonomy" id="4803"/>
    <lineage>
        <taxon>Eukaryota</taxon>
        <taxon>Sar</taxon>
        <taxon>Stramenopiles</taxon>
        <taxon>Oomycota</taxon>
        <taxon>Peronosporomycetes</taxon>
        <taxon>Pythiales</taxon>
        <taxon>Pythiaceae</taxon>
    </lineage>
</organism>
<dbReference type="InterPro" id="IPR000953">
    <property type="entry name" value="Chromo/chromo_shadow_dom"/>
</dbReference>
<dbReference type="Proteomes" id="UP001146120">
    <property type="component" value="Unassembled WGS sequence"/>
</dbReference>